<dbReference type="GO" id="GO:0005783">
    <property type="term" value="C:endoplasmic reticulum"/>
    <property type="evidence" value="ECO:0007669"/>
    <property type="project" value="TreeGrafter"/>
</dbReference>
<accession>A0A8H7ZY20</accession>
<evidence type="ECO:0000313" key="3">
    <source>
        <dbReference type="Proteomes" id="UP000673691"/>
    </source>
</evidence>
<dbReference type="Proteomes" id="UP000673691">
    <property type="component" value="Unassembled WGS sequence"/>
</dbReference>
<dbReference type="AlphaFoldDB" id="A0A8H7ZY20"/>
<proteinExistence type="predicted"/>
<dbReference type="InterPro" id="IPR009305">
    <property type="entry name" value="Mpo1-like"/>
</dbReference>
<sequence length="187" mass="20343">MKQRVAMRCDAFDFERQLGFYGSYHHQWLNKPDQTASAQLIHLFCVPCIAWTSLVWLSNTGPLPPLAVLEQYVAPYGFEVNLGFAVAVLYGLYYVLLEPVAGVGTIAASGIFMFASKTATSYLASNPNANTVATVLHVVAWLLQFIGHGAAEGRAPALLDNPLQGWGLAEPSYGPHFSFATVSFITD</sequence>
<organism evidence="2 3">
    <name type="scientific">Olpidium bornovanus</name>
    <dbReference type="NCBI Taxonomy" id="278681"/>
    <lineage>
        <taxon>Eukaryota</taxon>
        <taxon>Fungi</taxon>
        <taxon>Fungi incertae sedis</taxon>
        <taxon>Olpidiomycota</taxon>
        <taxon>Olpidiomycotina</taxon>
        <taxon>Olpidiomycetes</taxon>
        <taxon>Olpidiales</taxon>
        <taxon>Olpidiaceae</taxon>
        <taxon>Olpidium</taxon>
    </lineage>
</organism>
<dbReference type="PANTHER" id="PTHR28026">
    <property type="entry name" value="DUF962 DOMAIN PROTEIN (AFU_ORTHOLOGUE AFUA_8G05310)"/>
    <property type="match status" value="1"/>
</dbReference>
<dbReference type="EMBL" id="JAEFCI010004223">
    <property type="protein sequence ID" value="KAG5461088.1"/>
    <property type="molecule type" value="Genomic_DNA"/>
</dbReference>
<comment type="caution">
    <text evidence="2">The sequence shown here is derived from an EMBL/GenBank/DDBJ whole genome shotgun (WGS) entry which is preliminary data.</text>
</comment>
<dbReference type="Pfam" id="PF06127">
    <property type="entry name" value="Mpo1-like"/>
    <property type="match status" value="1"/>
</dbReference>
<evidence type="ECO:0000313" key="2">
    <source>
        <dbReference type="EMBL" id="KAG5461088.1"/>
    </source>
</evidence>
<keyword evidence="3" id="KW-1185">Reference proteome</keyword>
<gene>
    <name evidence="2" type="ORF">BJ554DRAFT_6773</name>
</gene>
<feature type="non-terminal residue" evidence="2">
    <location>
        <position position="187"/>
    </location>
</feature>
<evidence type="ECO:0000256" key="1">
    <source>
        <dbReference type="SAM" id="Phobius"/>
    </source>
</evidence>
<dbReference type="GO" id="GO:0016020">
    <property type="term" value="C:membrane"/>
    <property type="evidence" value="ECO:0007669"/>
    <property type="project" value="GOC"/>
</dbReference>
<dbReference type="OrthoDB" id="2124888at2759"/>
<dbReference type="GO" id="GO:0046521">
    <property type="term" value="P:sphingoid catabolic process"/>
    <property type="evidence" value="ECO:0007669"/>
    <property type="project" value="TreeGrafter"/>
</dbReference>
<keyword evidence="1" id="KW-1133">Transmembrane helix</keyword>
<keyword evidence="1" id="KW-0472">Membrane</keyword>
<dbReference type="PANTHER" id="PTHR28026:SF9">
    <property type="entry name" value="2-HYDROXY-PALMITIC ACID DIOXYGENASE MPO1"/>
    <property type="match status" value="1"/>
</dbReference>
<keyword evidence="1" id="KW-0812">Transmembrane</keyword>
<protein>
    <submittedName>
        <fullName evidence="2">Uncharacterized protein</fullName>
    </submittedName>
</protein>
<reference evidence="2 3" key="1">
    <citation type="journal article" name="Sci. Rep.">
        <title>Genome-scale phylogenetic analyses confirm Olpidium as the closest living zoosporic fungus to the non-flagellated, terrestrial fungi.</title>
        <authorList>
            <person name="Chang Y."/>
            <person name="Rochon D."/>
            <person name="Sekimoto S."/>
            <person name="Wang Y."/>
            <person name="Chovatia M."/>
            <person name="Sandor L."/>
            <person name="Salamov A."/>
            <person name="Grigoriev I.V."/>
            <person name="Stajich J.E."/>
            <person name="Spatafora J.W."/>
        </authorList>
    </citation>
    <scope>NUCLEOTIDE SEQUENCE [LARGE SCALE GENOMIC DNA]</scope>
    <source>
        <strain evidence="2">S191</strain>
    </source>
</reference>
<name>A0A8H7ZY20_9FUNG</name>
<feature type="transmembrane region" description="Helical" evidence="1">
    <location>
        <begin position="40"/>
        <end position="58"/>
    </location>
</feature>